<evidence type="ECO:0000256" key="3">
    <source>
        <dbReference type="ARBA" id="ARBA00023125"/>
    </source>
</evidence>
<dbReference type="InterPro" id="IPR036390">
    <property type="entry name" value="WH_DNA-bd_sf"/>
</dbReference>
<protein>
    <submittedName>
        <fullName evidence="6">Transcriptional regulator, LysR family</fullName>
    </submittedName>
</protein>
<dbReference type="AlphaFoldDB" id="A0A3B0VK33"/>
<feature type="domain" description="HTH lysR-type" evidence="5">
    <location>
        <begin position="1"/>
        <end position="58"/>
    </location>
</feature>
<gene>
    <name evidence="6" type="ORF">MNBD_GAMMA04-389</name>
</gene>
<reference evidence="6" key="1">
    <citation type="submission" date="2018-06" db="EMBL/GenBank/DDBJ databases">
        <authorList>
            <person name="Zhirakovskaya E."/>
        </authorList>
    </citation>
    <scope>NUCLEOTIDE SEQUENCE</scope>
</reference>
<evidence type="ECO:0000256" key="2">
    <source>
        <dbReference type="ARBA" id="ARBA00023015"/>
    </source>
</evidence>
<dbReference type="Gene3D" id="1.10.10.10">
    <property type="entry name" value="Winged helix-like DNA-binding domain superfamily/Winged helix DNA-binding domain"/>
    <property type="match status" value="1"/>
</dbReference>
<dbReference type="Pfam" id="PF00126">
    <property type="entry name" value="HTH_1"/>
    <property type="match status" value="1"/>
</dbReference>
<feature type="non-terminal residue" evidence="6">
    <location>
        <position position="62"/>
    </location>
</feature>
<keyword evidence="4" id="KW-0804">Transcription</keyword>
<comment type="similarity">
    <text evidence="1">Belongs to the LysR transcriptional regulatory family.</text>
</comment>
<dbReference type="InterPro" id="IPR036388">
    <property type="entry name" value="WH-like_DNA-bd_sf"/>
</dbReference>
<keyword evidence="3" id="KW-0238">DNA-binding</keyword>
<evidence type="ECO:0000313" key="6">
    <source>
        <dbReference type="EMBL" id="VAW43915.1"/>
    </source>
</evidence>
<dbReference type="FunFam" id="1.10.10.10:FF:000001">
    <property type="entry name" value="LysR family transcriptional regulator"/>
    <property type="match status" value="1"/>
</dbReference>
<name>A0A3B0VK33_9ZZZZ</name>
<evidence type="ECO:0000259" key="5">
    <source>
        <dbReference type="PROSITE" id="PS50931"/>
    </source>
</evidence>
<dbReference type="PROSITE" id="PS50931">
    <property type="entry name" value="HTH_LYSR"/>
    <property type="match status" value="1"/>
</dbReference>
<dbReference type="GO" id="GO:0006351">
    <property type="term" value="P:DNA-templated transcription"/>
    <property type="evidence" value="ECO:0007669"/>
    <property type="project" value="TreeGrafter"/>
</dbReference>
<evidence type="ECO:0000256" key="4">
    <source>
        <dbReference type="ARBA" id="ARBA00023163"/>
    </source>
</evidence>
<dbReference type="PANTHER" id="PTHR30537:SF5">
    <property type="entry name" value="HTH-TYPE TRANSCRIPTIONAL ACTIVATOR TTDR-RELATED"/>
    <property type="match status" value="1"/>
</dbReference>
<organism evidence="6">
    <name type="scientific">hydrothermal vent metagenome</name>
    <dbReference type="NCBI Taxonomy" id="652676"/>
    <lineage>
        <taxon>unclassified sequences</taxon>
        <taxon>metagenomes</taxon>
        <taxon>ecological metagenomes</taxon>
    </lineage>
</organism>
<proteinExistence type="inferred from homology"/>
<evidence type="ECO:0000256" key="1">
    <source>
        <dbReference type="ARBA" id="ARBA00009437"/>
    </source>
</evidence>
<dbReference type="InterPro" id="IPR058163">
    <property type="entry name" value="LysR-type_TF_proteobact-type"/>
</dbReference>
<dbReference type="PANTHER" id="PTHR30537">
    <property type="entry name" value="HTH-TYPE TRANSCRIPTIONAL REGULATOR"/>
    <property type="match status" value="1"/>
</dbReference>
<keyword evidence="2" id="KW-0805">Transcription regulation</keyword>
<dbReference type="EMBL" id="UOFB01000004">
    <property type="protein sequence ID" value="VAW43915.1"/>
    <property type="molecule type" value="Genomic_DNA"/>
</dbReference>
<accession>A0A3B0VK33</accession>
<dbReference type="GO" id="GO:0003700">
    <property type="term" value="F:DNA-binding transcription factor activity"/>
    <property type="evidence" value="ECO:0007669"/>
    <property type="project" value="InterPro"/>
</dbReference>
<sequence length="62" mass="6637">MDLNSTRIFVNVVIKGSFSAAASFMAVPVATVSRRIASLESALGVRLLERSTRKLRLTEAGA</sequence>
<dbReference type="InterPro" id="IPR000847">
    <property type="entry name" value="LysR_HTH_N"/>
</dbReference>
<dbReference type="SUPFAM" id="SSF46785">
    <property type="entry name" value="Winged helix' DNA-binding domain"/>
    <property type="match status" value="1"/>
</dbReference>
<dbReference type="GO" id="GO:0043565">
    <property type="term" value="F:sequence-specific DNA binding"/>
    <property type="evidence" value="ECO:0007669"/>
    <property type="project" value="TreeGrafter"/>
</dbReference>